<dbReference type="RefSeq" id="WP_187804797.1">
    <property type="nucleotide sequence ID" value="NZ_LZEU01000001.1"/>
</dbReference>
<evidence type="ECO:0000313" key="6">
    <source>
        <dbReference type="Proteomes" id="UP000744555"/>
    </source>
</evidence>
<dbReference type="InterPro" id="IPR011006">
    <property type="entry name" value="CheY-like_superfamily"/>
</dbReference>
<feature type="domain" description="Response regulatory" evidence="3">
    <location>
        <begin position="2"/>
        <end position="118"/>
    </location>
</feature>
<proteinExistence type="predicted"/>
<dbReference type="Gene3D" id="3.40.50.2300">
    <property type="match status" value="1"/>
</dbReference>
<dbReference type="PROSITE" id="PS51833">
    <property type="entry name" value="HDOD"/>
    <property type="match status" value="1"/>
</dbReference>
<dbReference type="CDD" id="cd00156">
    <property type="entry name" value="REC"/>
    <property type="match status" value="1"/>
</dbReference>
<dbReference type="Gene3D" id="1.10.3210.10">
    <property type="entry name" value="Hypothetical protein af1432"/>
    <property type="match status" value="1"/>
</dbReference>
<evidence type="ECO:0000256" key="1">
    <source>
        <dbReference type="ARBA" id="ARBA00022553"/>
    </source>
</evidence>
<evidence type="ECO:0008006" key="7">
    <source>
        <dbReference type="Google" id="ProtNLM"/>
    </source>
</evidence>
<evidence type="ECO:0000259" key="4">
    <source>
        <dbReference type="PROSITE" id="PS51833"/>
    </source>
</evidence>
<gene>
    <name evidence="5" type="ORF">A9179_05255</name>
</gene>
<keyword evidence="1 2" id="KW-0597">Phosphoprotein</keyword>
<reference evidence="5 6" key="1">
    <citation type="submission" date="2016-06" db="EMBL/GenBank/DDBJ databases">
        <authorList>
            <person name="Ramos C."/>
            <person name="Pintado A."/>
            <person name="Crespo-Gomez J.I."/>
        </authorList>
    </citation>
    <scope>NUCLEOTIDE SEQUENCE [LARGE SCALE GENOMIC DNA]</scope>
    <source>
        <strain evidence="5 6">AVO110</strain>
    </source>
</reference>
<dbReference type="PANTHER" id="PTHR44591:SF3">
    <property type="entry name" value="RESPONSE REGULATORY DOMAIN-CONTAINING PROTEIN"/>
    <property type="match status" value="1"/>
</dbReference>
<dbReference type="EMBL" id="LZEU01000001">
    <property type="protein sequence ID" value="MBC9249677.1"/>
    <property type="molecule type" value="Genomic_DNA"/>
</dbReference>
<organism evidence="5 6">
    <name type="scientific">Aquipseudomonas alcaligenes</name>
    <name type="common">Pseudomonas alcaligenes</name>
    <dbReference type="NCBI Taxonomy" id="43263"/>
    <lineage>
        <taxon>Bacteria</taxon>
        <taxon>Pseudomonadati</taxon>
        <taxon>Pseudomonadota</taxon>
        <taxon>Gammaproteobacteria</taxon>
        <taxon>Pseudomonadales</taxon>
        <taxon>Pseudomonadaceae</taxon>
        <taxon>Aquipseudomonas</taxon>
    </lineage>
</organism>
<dbReference type="PROSITE" id="PS50110">
    <property type="entry name" value="RESPONSE_REGULATORY"/>
    <property type="match status" value="1"/>
</dbReference>
<feature type="modified residue" description="4-aspartylphosphate" evidence="2">
    <location>
        <position position="53"/>
    </location>
</feature>
<comment type="caution">
    <text evidence="5">The sequence shown here is derived from an EMBL/GenBank/DDBJ whole genome shotgun (WGS) entry which is preliminary data.</text>
</comment>
<keyword evidence="6" id="KW-1185">Reference proteome</keyword>
<dbReference type="InterPro" id="IPR050595">
    <property type="entry name" value="Bact_response_regulator"/>
</dbReference>
<dbReference type="InterPro" id="IPR001789">
    <property type="entry name" value="Sig_transdc_resp-reg_receiver"/>
</dbReference>
<dbReference type="Pfam" id="PF08668">
    <property type="entry name" value="HDOD"/>
    <property type="match status" value="1"/>
</dbReference>
<name>A0ABR7RYX0_AQUAC</name>
<protein>
    <recommendedName>
        <fullName evidence="7">Response regulator</fullName>
    </recommendedName>
</protein>
<dbReference type="PANTHER" id="PTHR44591">
    <property type="entry name" value="STRESS RESPONSE REGULATOR PROTEIN 1"/>
    <property type="match status" value="1"/>
</dbReference>
<dbReference type="InterPro" id="IPR013976">
    <property type="entry name" value="HDOD"/>
</dbReference>
<evidence type="ECO:0000313" key="5">
    <source>
        <dbReference type="EMBL" id="MBC9249677.1"/>
    </source>
</evidence>
<sequence length="374" mass="40651">MRVMILEDDPWIADLLKQIVLSIRPAAQIDCFGEVQGAVAAWQQAAYQLVLADWNLPDASGISLLQKIRERDRATPLVMITGRSDRQSVMTVRPLGVSAFITKPFDVPRVAQCLATLLPPDEGTPAASVIRESFPEYLAGLPASALDIPLLEQVKEKLQAGYQGENLEVRRLAADWQHDPALSAHLLAAANSPAYLGAGQQCTSLNDALQRLGARTSVSLAAGFALKQARSQPNMLLKLMVQEHLDAAERLADQVVTLARQCGLEPATLQTAAMLHRMGELCVIYEAQEWENSGNSIDEGVLLQAVAKFSAPLAIKLKAQWGLPMVLRELIGAVYALPSAHVRREQVLMRLAAALNNGEPAETIERLRRLAGLA</sequence>
<evidence type="ECO:0000256" key="2">
    <source>
        <dbReference type="PROSITE-ProRule" id="PRU00169"/>
    </source>
</evidence>
<evidence type="ECO:0000259" key="3">
    <source>
        <dbReference type="PROSITE" id="PS50110"/>
    </source>
</evidence>
<dbReference type="SMART" id="SM00448">
    <property type="entry name" value="REC"/>
    <property type="match status" value="1"/>
</dbReference>
<feature type="domain" description="HDOD" evidence="4">
    <location>
        <begin position="148"/>
        <end position="337"/>
    </location>
</feature>
<dbReference type="Pfam" id="PF00072">
    <property type="entry name" value="Response_reg"/>
    <property type="match status" value="1"/>
</dbReference>
<accession>A0ABR7RYX0</accession>
<dbReference type="SUPFAM" id="SSF52172">
    <property type="entry name" value="CheY-like"/>
    <property type="match status" value="1"/>
</dbReference>
<dbReference type="Proteomes" id="UP000744555">
    <property type="component" value="Unassembled WGS sequence"/>
</dbReference>
<dbReference type="SUPFAM" id="SSF109604">
    <property type="entry name" value="HD-domain/PDEase-like"/>
    <property type="match status" value="1"/>
</dbReference>